<keyword evidence="2 4" id="KW-0238">DNA-binding</keyword>
<dbReference type="InterPro" id="IPR050109">
    <property type="entry name" value="HTH-type_TetR-like_transc_reg"/>
</dbReference>
<reference evidence="6 7" key="1">
    <citation type="submission" date="2024-10" db="EMBL/GenBank/DDBJ databases">
        <title>The Natural Products Discovery Center: Release of the First 8490 Sequenced Strains for Exploring Actinobacteria Biosynthetic Diversity.</title>
        <authorList>
            <person name="Kalkreuter E."/>
            <person name="Kautsar S.A."/>
            <person name="Yang D."/>
            <person name="Bader C.D."/>
            <person name="Teijaro C.N."/>
            <person name="Fluegel L."/>
            <person name="Davis C.M."/>
            <person name="Simpson J.R."/>
            <person name="Lauterbach L."/>
            <person name="Steele A.D."/>
            <person name="Gui C."/>
            <person name="Meng S."/>
            <person name="Li G."/>
            <person name="Viehrig K."/>
            <person name="Ye F."/>
            <person name="Su P."/>
            <person name="Kiefer A.F."/>
            <person name="Nichols A."/>
            <person name="Cepeda A.J."/>
            <person name="Yan W."/>
            <person name="Fan B."/>
            <person name="Jiang Y."/>
            <person name="Adhikari A."/>
            <person name="Zheng C.-J."/>
            <person name="Schuster L."/>
            <person name="Cowan T.M."/>
            <person name="Smanski M.J."/>
            <person name="Chevrette M.G."/>
            <person name="De Carvalho L.P.S."/>
            <person name="Shen B."/>
        </authorList>
    </citation>
    <scope>NUCLEOTIDE SEQUENCE [LARGE SCALE GENOMIC DNA]</scope>
    <source>
        <strain evidence="6 7">NPDC019275</strain>
    </source>
</reference>
<keyword evidence="3" id="KW-0804">Transcription</keyword>
<dbReference type="Pfam" id="PF13305">
    <property type="entry name" value="TetR_C_33"/>
    <property type="match status" value="1"/>
</dbReference>
<evidence type="ECO:0000313" key="7">
    <source>
        <dbReference type="Proteomes" id="UP001611415"/>
    </source>
</evidence>
<dbReference type="InterPro" id="IPR001647">
    <property type="entry name" value="HTH_TetR"/>
</dbReference>
<dbReference type="PANTHER" id="PTHR30055">
    <property type="entry name" value="HTH-TYPE TRANSCRIPTIONAL REGULATOR RUTR"/>
    <property type="match status" value="1"/>
</dbReference>
<feature type="DNA-binding region" description="H-T-H motif" evidence="4">
    <location>
        <begin position="35"/>
        <end position="54"/>
    </location>
</feature>
<comment type="caution">
    <text evidence="6">The sequence shown here is derived from an EMBL/GenBank/DDBJ whole genome shotgun (WGS) entry which is preliminary data.</text>
</comment>
<protein>
    <submittedName>
        <fullName evidence="6">TetR/AcrR family transcriptional regulator</fullName>
    </submittedName>
</protein>
<evidence type="ECO:0000256" key="3">
    <source>
        <dbReference type="ARBA" id="ARBA00023163"/>
    </source>
</evidence>
<feature type="domain" description="HTH tetR-type" evidence="5">
    <location>
        <begin position="12"/>
        <end position="72"/>
    </location>
</feature>
<dbReference type="PROSITE" id="PS50977">
    <property type="entry name" value="HTH_TETR_2"/>
    <property type="match status" value="1"/>
</dbReference>
<evidence type="ECO:0000256" key="4">
    <source>
        <dbReference type="PROSITE-ProRule" id="PRU00335"/>
    </source>
</evidence>
<sequence>MPRTRTRAYHHGDLRAELLQRAETTLRESGVDGLSLRQLARDIGVSHAAPTRHFKDKQALLDALAVSGFQQLGAALEKSAACDSVGGHIRDMARTYLRFATENSALLALMFARRHSPAASDAMSEAVDRAFAAPVALIADAQARGEVIAGEPRRIALSAVAILQGLATFVGSGVIAAEAADELLDEMTGHMLDGLRPRR</sequence>
<dbReference type="Gene3D" id="1.10.357.10">
    <property type="entry name" value="Tetracycline Repressor, domain 2"/>
    <property type="match status" value="1"/>
</dbReference>
<dbReference type="Proteomes" id="UP001611415">
    <property type="component" value="Unassembled WGS sequence"/>
</dbReference>
<dbReference type="PANTHER" id="PTHR30055:SF220">
    <property type="entry name" value="TETR-FAMILY REGULATORY PROTEIN"/>
    <property type="match status" value="1"/>
</dbReference>
<dbReference type="RefSeq" id="WP_357410321.1">
    <property type="nucleotide sequence ID" value="NZ_JBEYCD010000019.1"/>
</dbReference>
<dbReference type="InterPro" id="IPR025996">
    <property type="entry name" value="MT1864/Rv1816-like_C"/>
</dbReference>
<name>A0ABW7X854_9NOCA</name>
<evidence type="ECO:0000256" key="2">
    <source>
        <dbReference type="ARBA" id="ARBA00023125"/>
    </source>
</evidence>
<evidence type="ECO:0000259" key="5">
    <source>
        <dbReference type="PROSITE" id="PS50977"/>
    </source>
</evidence>
<dbReference type="InterPro" id="IPR009057">
    <property type="entry name" value="Homeodomain-like_sf"/>
</dbReference>
<evidence type="ECO:0000256" key="1">
    <source>
        <dbReference type="ARBA" id="ARBA00023015"/>
    </source>
</evidence>
<dbReference type="InterPro" id="IPR036271">
    <property type="entry name" value="Tet_transcr_reg_TetR-rel_C_sf"/>
</dbReference>
<dbReference type="Pfam" id="PF00440">
    <property type="entry name" value="TetR_N"/>
    <property type="match status" value="1"/>
</dbReference>
<evidence type="ECO:0000313" key="6">
    <source>
        <dbReference type="EMBL" id="MFI2477307.1"/>
    </source>
</evidence>
<dbReference type="SUPFAM" id="SSF48498">
    <property type="entry name" value="Tetracyclin repressor-like, C-terminal domain"/>
    <property type="match status" value="1"/>
</dbReference>
<proteinExistence type="predicted"/>
<keyword evidence="1" id="KW-0805">Transcription regulation</keyword>
<gene>
    <name evidence="6" type="ORF">ACH49W_28365</name>
</gene>
<accession>A0ABW7X854</accession>
<keyword evidence="7" id="KW-1185">Reference proteome</keyword>
<dbReference type="SUPFAM" id="SSF46689">
    <property type="entry name" value="Homeodomain-like"/>
    <property type="match status" value="1"/>
</dbReference>
<organism evidence="6 7">
    <name type="scientific">Nocardia xishanensis</name>
    <dbReference type="NCBI Taxonomy" id="238964"/>
    <lineage>
        <taxon>Bacteria</taxon>
        <taxon>Bacillati</taxon>
        <taxon>Actinomycetota</taxon>
        <taxon>Actinomycetes</taxon>
        <taxon>Mycobacteriales</taxon>
        <taxon>Nocardiaceae</taxon>
        <taxon>Nocardia</taxon>
    </lineage>
</organism>
<dbReference type="EMBL" id="JBIRYO010000023">
    <property type="protein sequence ID" value="MFI2477307.1"/>
    <property type="molecule type" value="Genomic_DNA"/>
</dbReference>